<keyword evidence="3" id="KW-1185">Reference proteome</keyword>
<sequence length="91" mass="10280">MHGENMQTPCRKTSAGSQTQDLLPARQLRHHAAPMVTALAPFFPLSSLKKHPFPETAFYFHLMQGQPQSHLAQLSDMSQSRAWPRISRQIA</sequence>
<gene>
    <name evidence="2" type="ORF">CHARACLAT_020715</name>
</gene>
<reference evidence="2 3" key="1">
    <citation type="submission" date="2021-06" db="EMBL/GenBank/DDBJ databases">
        <authorList>
            <person name="Palmer J.M."/>
        </authorList>
    </citation>
    <scope>NUCLEOTIDE SEQUENCE [LARGE SCALE GENOMIC DNA]</scope>
    <source>
        <strain evidence="2 3">CL_MEX2019</strain>
        <tissue evidence="2">Muscle</tissue>
    </source>
</reference>
<dbReference type="Proteomes" id="UP001352852">
    <property type="component" value="Unassembled WGS sequence"/>
</dbReference>
<comment type="caution">
    <text evidence="2">The sequence shown here is derived from an EMBL/GenBank/DDBJ whole genome shotgun (WGS) entry which is preliminary data.</text>
</comment>
<evidence type="ECO:0000256" key="1">
    <source>
        <dbReference type="SAM" id="MobiDB-lite"/>
    </source>
</evidence>
<name>A0ABU7DID4_9TELE</name>
<feature type="compositionally biased region" description="Polar residues" evidence="1">
    <location>
        <begin position="1"/>
        <end position="21"/>
    </location>
</feature>
<feature type="region of interest" description="Disordered" evidence="1">
    <location>
        <begin position="1"/>
        <end position="26"/>
    </location>
</feature>
<evidence type="ECO:0000313" key="3">
    <source>
        <dbReference type="Proteomes" id="UP001352852"/>
    </source>
</evidence>
<proteinExistence type="predicted"/>
<protein>
    <submittedName>
        <fullName evidence="2">Uncharacterized protein</fullName>
    </submittedName>
</protein>
<organism evidence="2 3">
    <name type="scientific">Characodon lateralis</name>
    <dbReference type="NCBI Taxonomy" id="208331"/>
    <lineage>
        <taxon>Eukaryota</taxon>
        <taxon>Metazoa</taxon>
        <taxon>Chordata</taxon>
        <taxon>Craniata</taxon>
        <taxon>Vertebrata</taxon>
        <taxon>Euteleostomi</taxon>
        <taxon>Actinopterygii</taxon>
        <taxon>Neopterygii</taxon>
        <taxon>Teleostei</taxon>
        <taxon>Neoteleostei</taxon>
        <taxon>Acanthomorphata</taxon>
        <taxon>Ovalentaria</taxon>
        <taxon>Atherinomorphae</taxon>
        <taxon>Cyprinodontiformes</taxon>
        <taxon>Goodeidae</taxon>
        <taxon>Characodon</taxon>
    </lineage>
</organism>
<dbReference type="EMBL" id="JAHUTJ010026561">
    <property type="protein sequence ID" value="MED6274862.1"/>
    <property type="molecule type" value="Genomic_DNA"/>
</dbReference>
<accession>A0ABU7DID4</accession>
<evidence type="ECO:0000313" key="2">
    <source>
        <dbReference type="EMBL" id="MED6274862.1"/>
    </source>
</evidence>